<dbReference type="InterPro" id="IPR017871">
    <property type="entry name" value="ABC_transporter-like_CS"/>
</dbReference>
<dbReference type="CDD" id="cd03235">
    <property type="entry name" value="ABC_Metallic_Cations"/>
    <property type="match status" value="1"/>
</dbReference>
<evidence type="ECO:0000313" key="6">
    <source>
        <dbReference type="EMBL" id="BDL44306.1"/>
    </source>
</evidence>
<evidence type="ECO:0000256" key="3">
    <source>
        <dbReference type="ARBA" id="ARBA00022741"/>
    </source>
</evidence>
<evidence type="ECO:0000256" key="2">
    <source>
        <dbReference type="ARBA" id="ARBA00022448"/>
    </source>
</evidence>
<evidence type="ECO:0000259" key="5">
    <source>
        <dbReference type="PROSITE" id="PS50893"/>
    </source>
</evidence>
<gene>
    <name evidence="6" type="ORF">Abiwalacus_18800</name>
</gene>
<keyword evidence="2" id="KW-0813">Transport</keyword>
<feature type="domain" description="ABC transporter" evidence="5">
    <location>
        <begin position="29"/>
        <end position="261"/>
    </location>
</feature>
<protein>
    <submittedName>
        <fullName evidence="6">ABC transporter</fullName>
    </submittedName>
</protein>
<evidence type="ECO:0000313" key="7">
    <source>
        <dbReference type="Proteomes" id="UP001062263"/>
    </source>
</evidence>
<dbReference type="EMBL" id="AP025943">
    <property type="protein sequence ID" value="BDL44306.1"/>
    <property type="molecule type" value="Genomic_DNA"/>
</dbReference>
<sequence>MEISAPSPHCAQDHICWGAHASHPERHRLDVENVTVYYGRLLALHDIGFSITCGHTLALMGPNGAGKSTLIKALAGLIHPDAGNILWNGNPLHDMPREIAYLPQRSDVDWSFPITVRALVEMGRYPALGLWKKFSGHDREIVEKSLHVLGLEHLAERQISELSGGQQQRAFLARALAQEAHVLLLDEPFTGLDAPACQSLGRLLDSLAGEGRLVIASHHDLNTAAEIFDTVLLMNRDLVAFGPAQEVLSPERIRETYGMNA</sequence>
<reference evidence="6" key="1">
    <citation type="submission" date="2022-06" db="EMBL/GenBank/DDBJ databases">
        <title>Akkermansia biwalacus sp. nov., an anaerobic mucin-degrading bacterium isolated from human intestine.</title>
        <authorList>
            <person name="Kobayashi Y."/>
            <person name="Inoue S."/>
            <person name="Kawahara T."/>
            <person name="Kohda N."/>
        </authorList>
    </citation>
    <scope>NUCLEOTIDE SEQUENCE</scope>
    <source>
        <strain evidence="6">WON2089</strain>
    </source>
</reference>
<dbReference type="InterPro" id="IPR003439">
    <property type="entry name" value="ABC_transporter-like_ATP-bd"/>
</dbReference>
<evidence type="ECO:0000256" key="1">
    <source>
        <dbReference type="ARBA" id="ARBA00005417"/>
    </source>
</evidence>
<dbReference type="PROSITE" id="PS50893">
    <property type="entry name" value="ABC_TRANSPORTER_2"/>
    <property type="match status" value="1"/>
</dbReference>
<dbReference type="Proteomes" id="UP001062263">
    <property type="component" value="Chromosome"/>
</dbReference>
<comment type="similarity">
    <text evidence="1">Belongs to the ABC transporter superfamily.</text>
</comment>
<proteinExistence type="inferred from homology"/>
<dbReference type="RefSeq" id="WP_218957821.1">
    <property type="nucleotide sequence ID" value="NZ_AP025943.1"/>
</dbReference>
<accession>A0ABM7ZI08</accession>
<dbReference type="Pfam" id="PF00005">
    <property type="entry name" value="ABC_tran"/>
    <property type="match status" value="1"/>
</dbReference>
<keyword evidence="7" id="KW-1185">Reference proteome</keyword>
<evidence type="ECO:0000256" key="4">
    <source>
        <dbReference type="ARBA" id="ARBA00022840"/>
    </source>
</evidence>
<keyword evidence="3" id="KW-0547">Nucleotide-binding</keyword>
<dbReference type="PANTHER" id="PTHR42734">
    <property type="entry name" value="METAL TRANSPORT SYSTEM ATP-BINDING PROTEIN TM_0124-RELATED"/>
    <property type="match status" value="1"/>
</dbReference>
<dbReference type="Gene3D" id="3.40.50.300">
    <property type="entry name" value="P-loop containing nucleotide triphosphate hydrolases"/>
    <property type="match status" value="1"/>
</dbReference>
<dbReference type="PROSITE" id="PS00211">
    <property type="entry name" value="ABC_TRANSPORTER_1"/>
    <property type="match status" value="1"/>
</dbReference>
<organism evidence="6 7">
    <name type="scientific">Akkermansia biwaensis</name>
    <dbReference type="NCBI Taxonomy" id="2946555"/>
    <lineage>
        <taxon>Bacteria</taxon>
        <taxon>Pseudomonadati</taxon>
        <taxon>Verrucomicrobiota</taxon>
        <taxon>Verrucomicrobiia</taxon>
        <taxon>Verrucomicrobiales</taxon>
        <taxon>Akkermansiaceae</taxon>
        <taxon>Akkermansia</taxon>
    </lineage>
</organism>
<dbReference type="InterPro" id="IPR050153">
    <property type="entry name" value="Metal_Ion_Import_ABC"/>
</dbReference>
<dbReference type="SUPFAM" id="SSF52540">
    <property type="entry name" value="P-loop containing nucleoside triphosphate hydrolases"/>
    <property type="match status" value="1"/>
</dbReference>
<dbReference type="InterPro" id="IPR027417">
    <property type="entry name" value="P-loop_NTPase"/>
</dbReference>
<dbReference type="InterPro" id="IPR003593">
    <property type="entry name" value="AAA+_ATPase"/>
</dbReference>
<dbReference type="SMART" id="SM00382">
    <property type="entry name" value="AAA"/>
    <property type="match status" value="1"/>
</dbReference>
<dbReference type="PANTHER" id="PTHR42734:SF5">
    <property type="entry name" value="IRON TRANSPORT SYSTEM ATP-BINDING PROTEIN HI_0361-RELATED"/>
    <property type="match status" value="1"/>
</dbReference>
<name>A0ABM7ZI08_9BACT</name>
<keyword evidence="4" id="KW-0067">ATP-binding</keyword>